<sequence>MKPTTDFALQMPSHTPSIHHNHQTISRKNKHSYSSNNNFISDKSEHLYQLQLQRQQQQQFYDQPKDISIPIYEDHFSYIQGSCNSSRDSDRQMTATINKHTPNTPRLKHHPQPQLYQSPNLYRLSLQLTTELDIHKWWDNVIDIFTSSYHATRILLSVPHDLTDTINTPWGVKAIYNKDSCCQNNTCYSESATDSCSSASSDTGHPVFENLKRFDCDSEPLVDNAGILRILRCGKIIVLSREYRLPGDDTTPTNNKINNFTNSTSTSTINEVKNNNSRSKIRKNLRSTDNKGTIQKNLDWDNFKENHFNNEQGSSSWAGVLDTPCLNDLEEGQGSYFQDDEKSSSYYPRLSDYEEFEQQQPSPWSQSPAPSPAVTDPNFNPFFQAIPEIDEDAFNPSSSSSSSPELYSSRNFNYPTVNDNNVYSIVHIPLIHPTTVKKNVAPTNSNHAPVPIAILSFLSCIVPYPPDLLKSLKGLAPFLATTLSVSMIHQQSVIQLSRATPTRDFNSQRRRSSQFSNVIPTTLSAGSFGADDEFSLSSGECSTASSNASKWEYTTVFPPSYDRSPSLNSDNETNPFSNIQDFTKSDDYEFTPVSDATPLTMGSRSLPSNLTASQRTMKNRRISLPADTNSWHRKRRRSKRDILNTKMLRLMVDLMPSAVYTCSPETGDCTWVNMRLLKYTGLNLEDLLGRGWIDVIHPDDRDSVLEMWNTTFSRGEGSSADYRMRRFDGQYRWFLGRAGPLRDARGVNIRWFGTCIDIHDQKLAEQRQSRQLHIEANEKKYRLLAEAIPQIVFTATPKDGITYVNNKWFAYSGQTEEQAKNLGFLSHVHPDDRAICRLPEDSQFDTEMGYSIEVRLLQSDGKYKWYLINCISVEVSEQGRKWLGTCTDINEHKVFEQKLKEAHDAAIKSREKIRTPLIGITGMINFMLATSLTTEQLDYAHTIQQSADALLLVINDILDLSKVEAGMMKLEVEPFSLHNMIEDTNELLSTLAIQKGLELSFIVDDNVPNVVCGDRIRLRQVLLNVIGNAIKFTTKGEVFSRCSINSEESENEIILLFEVIDTGDGFDSEEEAVMFKPFSQVDTSSTRKHGGSGLGLVISRQLIELHGGKMFCKSKKGSGSTFFFTAKFKIPPDSTDPRPSTPTSEEFNPFLRSSKIAVQSKSMEQSDLNSPPTSNSTNSTQSSLTNPSSTSTTSQSSDLSISLSDPSNYIDSNNTYYDSSLSESPSSVSSPRPLSPNISRPSTPSSKFLKHVNLLHP</sequence>
<feature type="compositionally biased region" description="Basic residues" evidence="6">
    <location>
        <begin position="17"/>
        <end position="31"/>
    </location>
</feature>
<feature type="region of interest" description="Disordered" evidence="6">
    <location>
        <begin position="1"/>
        <end position="39"/>
    </location>
</feature>
<dbReference type="Gene3D" id="3.30.565.10">
    <property type="entry name" value="Histidine kinase-like ATPase, C-terminal domain"/>
    <property type="match status" value="1"/>
</dbReference>
<protein>
    <recommendedName>
        <fullName evidence="2">histidine kinase</fullName>
        <ecNumber evidence="2">2.7.13.3</ecNumber>
    </recommendedName>
</protein>
<dbReference type="Pfam" id="PF02518">
    <property type="entry name" value="HATPase_c"/>
    <property type="match status" value="1"/>
</dbReference>
<dbReference type="InterPro" id="IPR001610">
    <property type="entry name" value="PAC"/>
</dbReference>
<evidence type="ECO:0000256" key="1">
    <source>
        <dbReference type="ARBA" id="ARBA00000085"/>
    </source>
</evidence>
<feature type="domain" description="Histidine kinase" evidence="7">
    <location>
        <begin position="908"/>
        <end position="1130"/>
    </location>
</feature>
<dbReference type="OrthoDB" id="303614at2759"/>
<dbReference type="InterPro" id="IPR036890">
    <property type="entry name" value="HATPase_C_sf"/>
</dbReference>
<keyword evidence="4" id="KW-0808">Transferase</keyword>
<dbReference type="InterPro" id="IPR004358">
    <property type="entry name" value="Sig_transdc_His_kin-like_C"/>
</dbReference>
<dbReference type="Gene3D" id="3.30.450.20">
    <property type="entry name" value="PAS domain"/>
    <property type="match status" value="2"/>
</dbReference>
<dbReference type="SMART" id="SM00388">
    <property type="entry name" value="HisKA"/>
    <property type="match status" value="1"/>
</dbReference>
<dbReference type="GO" id="GO:0009927">
    <property type="term" value="F:histidine phosphotransfer kinase activity"/>
    <property type="evidence" value="ECO:0007669"/>
    <property type="project" value="TreeGrafter"/>
</dbReference>
<evidence type="ECO:0000313" key="10">
    <source>
        <dbReference type="EMBL" id="CAG8764383.1"/>
    </source>
</evidence>
<dbReference type="Pfam" id="PF08447">
    <property type="entry name" value="PAS_3"/>
    <property type="match status" value="2"/>
</dbReference>
<keyword evidence="3" id="KW-0597">Phosphoprotein</keyword>
<dbReference type="FunFam" id="3.30.450.20:FF:000099">
    <property type="entry name" value="Sensory box sensor histidine kinase"/>
    <property type="match status" value="1"/>
</dbReference>
<dbReference type="CDD" id="cd00130">
    <property type="entry name" value="PAS"/>
    <property type="match status" value="2"/>
</dbReference>
<gene>
    <name evidence="10" type="ORF">DERYTH_LOCUS18108</name>
</gene>
<feature type="region of interest" description="Disordered" evidence="6">
    <location>
        <begin position="1131"/>
        <end position="1257"/>
    </location>
</feature>
<evidence type="ECO:0000256" key="6">
    <source>
        <dbReference type="SAM" id="MobiDB-lite"/>
    </source>
</evidence>
<dbReference type="SMART" id="SM00086">
    <property type="entry name" value="PAC"/>
    <property type="match status" value="2"/>
</dbReference>
<feature type="domain" description="PAC" evidence="9">
    <location>
        <begin position="718"/>
        <end position="770"/>
    </location>
</feature>
<dbReference type="CDD" id="cd00082">
    <property type="entry name" value="HisKA"/>
    <property type="match status" value="1"/>
</dbReference>
<dbReference type="PROSITE" id="PS50113">
    <property type="entry name" value="PAC"/>
    <property type="match status" value="2"/>
</dbReference>
<dbReference type="SMART" id="SM00091">
    <property type="entry name" value="PAS"/>
    <property type="match status" value="2"/>
</dbReference>
<accession>A0A9N9J8I5</accession>
<comment type="catalytic activity">
    <reaction evidence="1">
        <text>ATP + protein L-histidine = ADP + protein N-phospho-L-histidine.</text>
        <dbReference type="EC" id="2.7.13.3"/>
    </reaction>
</comment>
<keyword evidence="5" id="KW-0418">Kinase</keyword>
<proteinExistence type="predicted"/>
<name>A0A9N9J8I5_9GLOM</name>
<dbReference type="InterPro" id="IPR035965">
    <property type="entry name" value="PAS-like_dom_sf"/>
</dbReference>
<dbReference type="FunFam" id="3.30.565.10:FF:000010">
    <property type="entry name" value="Sensor histidine kinase RcsC"/>
    <property type="match status" value="1"/>
</dbReference>
<evidence type="ECO:0000313" key="11">
    <source>
        <dbReference type="Proteomes" id="UP000789405"/>
    </source>
</evidence>
<feature type="compositionally biased region" description="Low complexity" evidence="6">
    <location>
        <begin position="358"/>
        <end position="368"/>
    </location>
</feature>
<keyword evidence="11" id="KW-1185">Reference proteome</keyword>
<organism evidence="10 11">
    <name type="scientific">Dentiscutata erythropus</name>
    <dbReference type="NCBI Taxonomy" id="1348616"/>
    <lineage>
        <taxon>Eukaryota</taxon>
        <taxon>Fungi</taxon>
        <taxon>Fungi incertae sedis</taxon>
        <taxon>Mucoromycota</taxon>
        <taxon>Glomeromycotina</taxon>
        <taxon>Glomeromycetes</taxon>
        <taxon>Diversisporales</taxon>
        <taxon>Gigasporaceae</taxon>
        <taxon>Dentiscutata</taxon>
    </lineage>
</organism>
<dbReference type="InterPro" id="IPR000700">
    <property type="entry name" value="PAS-assoc_C"/>
</dbReference>
<dbReference type="PANTHER" id="PTHR43047:SF72">
    <property type="entry name" value="OSMOSENSING HISTIDINE PROTEIN KINASE SLN1"/>
    <property type="match status" value="1"/>
</dbReference>
<evidence type="ECO:0000256" key="2">
    <source>
        <dbReference type="ARBA" id="ARBA00012438"/>
    </source>
</evidence>
<feature type="domain" description="PAS" evidence="8">
    <location>
        <begin position="777"/>
        <end position="833"/>
    </location>
</feature>
<dbReference type="Gene3D" id="1.10.287.130">
    <property type="match status" value="1"/>
</dbReference>
<dbReference type="InterPro" id="IPR005467">
    <property type="entry name" value="His_kinase_dom"/>
</dbReference>
<comment type="caution">
    <text evidence="10">The sequence shown here is derived from an EMBL/GenBank/DDBJ whole genome shotgun (WGS) entry which is preliminary data.</text>
</comment>
<dbReference type="Proteomes" id="UP000789405">
    <property type="component" value="Unassembled WGS sequence"/>
</dbReference>
<feature type="compositionally biased region" description="Low complexity" evidence="6">
    <location>
        <begin position="1166"/>
        <end position="1207"/>
    </location>
</feature>
<dbReference type="PROSITE" id="PS50112">
    <property type="entry name" value="PAS"/>
    <property type="match status" value="2"/>
</dbReference>
<evidence type="ECO:0000256" key="4">
    <source>
        <dbReference type="ARBA" id="ARBA00022679"/>
    </source>
</evidence>
<feature type="domain" description="PAS" evidence="8">
    <location>
        <begin position="644"/>
        <end position="715"/>
    </location>
</feature>
<feature type="domain" description="PAC" evidence="9">
    <location>
        <begin position="850"/>
        <end position="901"/>
    </location>
</feature>
<dbReference type="SMART" id="SM00387">
    <property type="entry name" value="HATPase_c"/>
    <property type="match status" value="1"/>
</dbReference>
<dbReference type="NCBIfam" id="TIGR00229">
    <property type="entry name" value="sensory_box"/>
    <property type="match status" value="2"/>
</dbReference>
<feature type="region of interest" description="Disordered" evidence="6">
    <location>
        <begin position="354"/>
        <end position="381"/>
    </location>
</feature>
<evidence type="ECO:0000259" key="8">
    <source>
        <dbReference type="PROSITE" id="PS50112"/>
    </source>
</evidence>
<feature type="compositionally biased region" description="Low complexity" evidence="6">
    <location>
        <begin position="1131"/>
        <end position="1144"/>
    </location>
</feature>
<dbReference type="InterPro" id="IPR003661">
    <property type="entry name" value="HisK_dim/P_dom"/>
</dbReference>
<evidence type="ECO:0000259" key="9">
    <source>
        <dbReference type="PROSITE" id="PS50113"/>
    </source>
</evidence>
<evidence type="ECO:0000256" key="3">
    <source>
        <dbReference type="ARBA" id="ARBA00022553"/>
    </source>
</evidence>
<dbReference type="Pfam" id="PF00512">
    <property type="entry name" value="HisKA"/>
    <property type="match status" value="1"/>
</dbReference>
<dbReference type="PANTHER" id="PTHR43047">
    <property type="entry name" value="TWO-COMPONENT HISTIDINE PROTEIN KINASE"/>
    <property type="match status" value="1"/>
</dbReference>
<dbReference type="InterPro" id="IPR036097">
    <property type="entry name" value="HisK_dim/P_sf"/>
</dbReference>
<feature type="compositionally biased region" description="Polar residues" evidence="6">
    <location>
        <begin position="1209"/>
        <end position="1218"/>
    </location>
</feature>
<feature type="non-terminal residue" evidence="10">
    <location>
        <position position="1257"/>
    </location>
</feature>
<dbReference type="GO" id="GO:0000155">
    <property type="term" value="F:phosphorelay sensor kinase activity"/>
    <property type="evidence" value="ECO:0007669"/>
    <property type="project" value="InterPro"/>
</dbReference>
<dbReference type="SUPFAM" id="SSF47384">
    <property type="entry name" value="Homodimeric domain of signal transducing histidine kinase"/>
    <property type="match status" value="1"/>
</dbReference>
<dbReference type="PROSITE" id="PS50109">
    <property type="entry name" value="HIS_KIN"/>
    <property type="match status" value="1"/>
</dbReference>
<dbReference type="PRINTS" id="PR00344">
    <property type="entry name" value="BCTRLSENSOR"/>
</dbReference>
<reference evidence="10" key="1">
    <citation type="submission" date="2021-06" db="EMBL/GenBank/DDBJ databases">
        <authorList>
            <person name="Kallberg Y."/>
            <person name="Tangrot J."/>
            <person name="Rosling A."/>
        </authorList>
    </citation>
    <scope>NUCLEOTIDE SEQUENCE</scope>
    <source>
        <strain evidence="10">MA453B</strain>
    </source>
</reference>
<dbReference type="AlphaFoldDB" id="A0A9N9J8I5"/>
<dbReference type="SUPFAM" id="SSF55874">
    <property type="entry name" value="ATPase domain of HSP90 chaperone/DNA topoisomerase II/histidine kinase"/>
    <property type="match status" value="1"/>
</dbReference>
<dbReference type="InterPro" id="IPR003594">
    <property type="entry name" value="HATPase_dom"/>
</dbReference>
<feature type="compositionally biased region" description="Polar residues" evidence="6">
    <location>
        <begin position="1156"/>
        <end position="1165"/>
    </location>
</feature>
<feature type="compositionally biased region" description="Polar residues" evidence="6">
    <location>
        <begin position="1237"/>
        <end position="1246"/>
    </location>
</feature>
<dbReference type="GO" id="GO:0005886">
    <property type="term" value="C:plasma membrane"/>
    <property type="evidence" value="ECO:0007669"/>
    <property type="project" value="TreeGrafter"/>
</dbReference>
<dbReference type="EC" id="2.7.13.3" evidence="2"/>
<evidence type="ECO:0000259" key="7">
    <source>
        <dbReference type="PROSITE" id="PS50109"/>
    </source>
</evidence>
<dbReference type="CDD" id="cd16922">
    <property type="entry name" value="HATPase_EvgS-ArcB-TorS-like"/>
    <property type="match status" value="1"/>
</dbReference>
<dbReference type="SUPFAM" id="SSF55785">
    <property type="entry name" value="PYP-like sensor domain (PAS domain)"/>
    <property type="match status" value="2"/>
</dbReference>
<evidence type="ECO:0000256" key="5">
    <source>
        <dbReference type="ARBA" id="ARBA00022777"/>
    </source>
</evidence>
<dbReference type="InterPro" id="IPR000014">
    <property type="entry name" value="PAS"/>
</dbReference>
<feature type="compositionally biased region" description="Low complexity" evidence="6">
    <location>
        <begin position="1219"/>
        <end position="1236"/>
    </location>
</feature>
<dbReference type="InterPro" id="IPR013655">
    <property type="entry name" value="PAS_fold_3"/>
</dbReference>
<dbReference type="EMBL" id="CAJVPY010017917">
    <property type="protein sequence ID" value="CAG8764383.1"/>
    <property type="molecule type" value="Genomic_DNA"/>
</dbReference>